<evidence type="ECO:0000313" key="2">
    <source>
        <dbReference type="EMBL" id="GFN83633.1"/>
    </source>
</evidence>
<proteinExistence type="predicted"/>
<dbReference type="PRINTS" id="PR01217">
    <property type="entry name" value="PRICHEXTENSN"/>
</dbReference>
<comment type="caution">
    <text evidence="2">The sequence shown here is derived from an EMBL/GenBank/DDBJ whole genome shotgun (WGS) entry which is preliminary data.</text>
</comment>
<gene>
    <name evidence="2" type="ORF">PoB_001013900</name>
</gene>
<feature type="compositionally biased region" description="Pro residues" evidence="1">
    <location>
        <begin position="53"/>
        <end position="88"/>
    </location>
</feature>
<feature type="compositionally biased region" description="Low complexity" evidence="1">
    <location>
        <begin position="40"/>
        <end position="52"/>
    </location>
</feature>
<dbReference type="Proteomes" id="UP000735302">
    <property type="component" value="Unassembled WGS sequence"/>
</dbReference>
<evidence type="ECO:0000256" key="1">
    <source>
        <dbReference type="SAM" id="MobiDB-lite"/>
    </source>
</evidence>
<organism evidence="2 3">
    <name type="scientific">Plakobranchus ocellatus</name>
    <dbReference type="NCBI Taxonomy" id="259542"/>
    <lineage>
        <taxon>Eukaryota</taxon>
        <taxon>Metazoa</taxon>
        <taxon>Spiralia</taxon>
        <taxon>Lophotrochozoa</taxon>
        <taxon>Mollusca</taxon>
        <taxon>Gastropoda</taxon>
        <taxon>Heterobranchia</taxon>
        <taxon>Euthyneura</taxon>
        <taxon>Panpulmonata</taxon>
        <taxon>Sacoglossa</taxon>
        <taxon>Placobranchoidea</taxon>
        <taxon>Plakobranchidae</taxon>
        <taxon>Plakobranchus</taxon>
    </lineage>
</organism>
<feature type="compositionally biased region" description="Low complexity" evidence="1">
    <location>
        <begin position="134"/>
        <end position="153"/>
    </location>
</feature>
<feature type="region of interest" description="Disordered" evidence="1">
    <location>
        <begin position="1"/>
        <end position="198"/>
    </location>
</feature>
<accession>A0AAV3YNN5</accession>
<sequence>MPLDLNGPPCDENGQSPLSSPPPPFPEPHNELNMGNCGWSSSSASPYLSSYSPSPPPPRPLPPLPPKTPTPSPPPLPFHCLLHPPPQLPHETRPQHRTPPASPPGLDIASSPSSPPPEFLSPLRLMHDDDDNNGDVVSSSSSSRSPSPLASSPPYSPDDDFYYDPDSIVPFSPIPMDASDINNHHRPEPDTPNPPYDPDYARVVHQYSFASRLNILKRWRYYYPNARQFPPESAMDLPPSLTSNGVRPIDLVVPSLLRHVLTHPNPDPSHRMCPVYHPNPEYVQTRLEERLDLDDAIHTRLEERLDLDDAIHVLRNHAEGQPLLPPGHPGLPPPPMMAAAGHPAHGVMGGAFPPHHPAMIVGGPPHMDGAHLVSTFELKHACFLCVTTVVRGNMWTIGIPIWFVSAAVEAVCSSRRSLDCDHVSLLVASEEVTDCPGLSGSQFERNDPPFK</sequence>
<keyword evidence="3" id="KW-1185">Reference proteome</keyword>
<protein>
    <submittedName>
        <fullName evidence="2">Uncharacterized protein</fullName>
    </submittedName>
</protein>
<dbReference type="AlphaFoldDB" id="A0AAV3YNN5"/>
<reference evidence="2 3" key="1">
    <citation type="journal article" date="2021" name="Elife">
        <title>Chloroplast acquisition without the gene transfer in kleptoplastic sea slugs, Plakobranchus ocellatus.</title>
        <authorList>
            <person name="Maeda T."/>
            <person name="Takahashi S."/>
            <person name="Yoshida T."/>
            <person name="Shimamura S."/>
            <person name="Takaki Y."/>
            <person name="Nagai Y."/>
            <person name="Toyoda A."/>
            <person name="Suzuki Y."/>
            <person name="Arimoto A."/>
            <person name="Ishii H."/>
            <person name="Satoh N."/>
            <person name="Nishiyama T."/>
            <person name="Hasebe M."/>
            <person name="Maruyama T."/>
            <person name="Minagawa J."/>
            <person name="Obokata J."/>
            <person name="Shigenobu S."/>
        </authorList>
    </citation>
    <scope>NUCLEOTIDE SEQUENCE [LARGE SCALE GENOMIC DNA]</scope>
</reference>
<dbReference type="EMBL" id="BLXT01001211">
    <property type="protein sequence ID" value="GFN83633.1"/>
    <property type="molecule type" value="Genomic_DNA"/>
</dbReference>
<name>A0AAV3YNN5_9GAST</name>
<evidence type="ECO:0000313" key="3">
    <source>
        <dbReference type="Proteomes" id="UP000735302"/>
    </source>
</evidence>